<proteinExistence type="predicted"/>
<dbReference type="AlphaFoldDB" id="A0A382K310"/>
<gene>
    <name evidence="1" type="ORF">METZ01_LOCUS270777</name>
</gene>
<feature type="non-terminal residue" evidence="1">
    <location>
        <position position="1"/>
    </location>
</feature>
<sequence>DGFATTRPALETFMARQRSAPVTQHLEVETYTWDVLPAAHRGDDVVSNIVKELQWVRRQLNEDWAP</sequence>
<name>A0A382K310_9ZZZZ</name>
<evidence type="ECO:0000313" key="1">
    <source>
        <dbReference type="EMBL" id="SVC17923.1"/>
    </source>
</evidence>
<protein>
    <submittedName>
        <fullName evidence="1">Uncharacterized protein</fullName>
    </submittedName>
</protein>
<organism evidence="1">
    <name type="scientific">marine metagenome</name>
    <dbReference type="NCBI Taxonomy" id="408172"/>
    <lineage>
        <taxon>unclassified sequences</taxon>
        <taxon>metagenomes</taxon>
        <taxon>ecological metagenomes</taxon>
    </lineage>
</organism>
<reference evidence="1" key="1">
    <citation type="submission" date="2018-05" db="EMBL/GenBank/DDBJ databases">
        <authorList>
            <person name="Lanie J.A."/>
            <person name="Ng W.-L."/>
            <person name="Kazmierczak K.M."/>
            <person name="Andrzejewski T.M."/>
            <person name="Davidsen T.M."/>
            <person name="Wayne K.J."/>
            <person name="Tettelin H."/>
            <person name="Glass J.I."/>
            <person name="Rusch D."/>
            <person name="Podicherti R."/>
            <person name="Tsui H.-C.T."/>
            <person name="Winkler M.E."/>
        </authorList>
    </citation>
    <scope>NUCLEOTIDE SEQUENCE</scope>
</reference>
<dbReference type="EMBL" id="UINC01077630">
    <property type="protein sequence ID" value="SVC17923.1"/>
    <property type="molecule type" value="Genomic_DNA"/>
</dbReference>
<accession>A0A382K310</accession>